<proteinExistence type="predicted"/>
<evidence type="ECO:0000313" key="2">
    <source>
        <dbReference type="EMBL" id="MCX9000661.1"/>
    </source>
</evidence>
<name>A0AAW5W749_9ENTR</name>
<comment type="caution">
    <text evidence="2">The sequence shown here is derived from an EMBL/GenBank/DDBJ whole genome shotgun (WGS) entry which is preliminary data.</text>
</comment>
<accession>A0AAW5W749</accession>
<protein>
    <submittedName>
        <fullName evidence="2">Uncharacterized protein</fullName>
    </submittedName>
</protein>
<feature type="signal peptide" evidence="1">
    <location>
        <begin position="1"/>
        <end position="22"/>
    </location>
</feature>
<keyword evidence="1" id="KW-0732">Signal</keyword>
<dbReference type="RefSeq" id="WP_267448254.1">
    <property type="nucleotide sequence ID" value="NZ_JANDBG010000002.1"/>
</dbReference>
<feature type="chain" id="PRO_5043577245" evidence="1">
    <location>
        <begin position="23"/>
        <end position="65"/>
    </location>
</feature>
<evidence type="ECO:0000313" key="3">
    <source>
        <dbReference type="Proteomes" id="UP001207430"/>
    </source>
</evidence>
<sequence length="65" mass="7027">MKSLVTWSLLFALSAFSAATLADETPAEAIARLYSPLADNSNEILSTGFIVDLRSLKSFNMDTVT</sequence>
<evidence type="ECO:0000256" key="1">
    <source>
        <dbReference type="SAM" id="SignalP"/>
    </source>
</evidence>
<dbReference type="Proteomes" id="UP001207430">
    <property type="component" value="Unassembled WGS sequence"/>
</dbReference>
<reference evidence="2" key="1">
    <citation type="submission" date="2022-07" db="EMBL/GenBank/DDBJ databases">
        <title>Genome Sequence of Citrobacter portucalensis from Edible Snails.</title>
        <authorList>
            <person name="Okafor A.C."/>
            <person name="Ogbo F.C."/>
            <person name="Ruppitsch W."/>
            <person name="Allerberger F."/>
        </authorList>
    </citation>
    <scope>NUCLEOTIDE SEQUENCE</scope>
    <source>
        <strain evidence="2">Igbk 7</strain>
    </source>
</reference>
<dbReference type="EMBL" id="JANDBG010000002">
    <property type="protein sequence ID" value="MCX9000661.1"/>
    <property type="molecule type" value="Genomic_DNA"/>
</dbReference>
<gene>
    <name evidence="2" type="ORF">NLN86_03165</name>
</gene>
<organism evidence="2 3">
    <name type="scientific">Citrobacter portucalensis</name>
    <dbReference type="NCBI Taxonomy" id="1639133"/>
    <lineage>
        <taxon>Bacteria</taxon>
        <taxon>Pseudomonadati</taxon>
        <taxon>Pseudomonadota</taxon>
        <taxon>Gammaproteobacteria</taxon>
        <taxon>Enterobacterales</taxon>
        <taxon>Enterobacteriaceae</taxon>
        <taxon>Citrobacter</taxon>
        <taxon>Citrobacter freundii complex</taxon>
    </lineage>
</organism>
<dbReference type="AlphaFoldDB" id="A0AAW5W749"/>